<evidence type="ECO:0000313" key="1">
    <source>
        <dbReference type="EMBL" id="KAK2645284.1"/>
    </source>
</evidence>
<accession>A0AAD9WVE6</accession>
<dbReference type="EMBL" id="JANJYI010000006">
    <property type="protein sequence ID" value="KAK2645284.1"/>
    <property type="molecule type" value="Genomic_DNA"/>
</dbReference>
<organism evidence="1 2">
    <name type="scientific">Dipteronia dyeriana</name>
    <dbReference type="NCBI Taxonomy" id="168575"/>
    <lineage>
        <taxon>Eukaryota</taxon>
        <taxon>Viridiplantae</taxon>
        <taxon>Streptophyta</taxon>
        <taxon>Embryophyta</taxon>
        <taxon>Tracheophyta</taxon>
        <taxon>Spermatophyta</taxon>
        <taxon>Magnoliopsida</taxon>
        <taxon>eudicotyledons</taxon>
        <taxon>Gunneridae</taxon>
        <taxon>Pentapetalae</taxon>
        <taxon>rosids</taxon>
        <taxon>malvids</taxon>
        <taxon>Sapindales</taxon>
        <taxon>Sapindaceae</taxon>
        <taxon>Hippocastanoideae</taxon>
        <taxon>Acereae</taxon>
        <taxon>Dipteronia</taxon>
    </lineage>
</organism>
<reference evidence="1" key="1">
    <citation type="journal article" date="2023" name="Plant J.">
        <title>Genome sequences and population genomics provide insights into the demographic history, inbreeding, and mutation load of two 'living fossil' tree species of Dipteronia.</title>
        <authorList>
            <person name="Feng Y."/>
            <person name="Comes H.P."/>
            <person name="Chen J."/>
            <person name="Zhu S."/>
            <person name="Lu R."/>
            <person name="Zhang X."/>
            <person name="Li P."/>
            <person name="Qiu J."/>
            <person name="Olsen K.M."/>
            <person name="Qiu Y."/>
        </authorList>
    </citation>
    <scope>NUCLEOTIDE SEQUENCE</scope>
    <source>
        <strain evidence="1">KIB01</strain>
    </source>
</reference>
<evidence type="ECO:0000313" key="2">
    <source>
        <dbReference type="Proteomes" id="UP001280121"/>
    </source>
</evidence>
<protein>
    <submittedName>
        <fullName evidence="1">Uncharacterized protein</fullName>
    </submittedName>
</protein>
<dbReference type="Proteomes" id="UP001280121">
    <property type="component" value="Unassembled WGS sequence"/>
</dbReference>
<comment type="caution">
    <text evidence="1">The sequence shown here is derived from an EMBL/GenBank/DDBJ whole genome shotgun (WGS) entry which is preliminary data.</text>
</comment>
<keyword evidence="2" id="KW-1185">Reference proteome</keyword>
<name>A0AAD9WVE6_9ROSI</name>
<proteinExistence type="predicted"/>
<gene>
    <name evidence="1" type="ORF">Ddye_020479</name>
</gene>
<dbReference type="AlphaFoldDB" id="A0AAD9WVE6"/>
<sequence length="109" mass="12641">MRQSSSQVLEFTYTRSKLHRQSAHNSYAYRLQFVSFAYHDFAAHSIPLKLNPPADLTPSSMSTKTLNTLLALSSFWNKYFRNYKDDVKAVNDLLLTGDKRHFKVPVITR</sequence>